<dbReference type="PRINTS" id="PR00019">
    <property type="entry name" value="LEURICHRPT"/>
</dbReference>
<evidence type="ECO:0000256" key="1">
    <source>
        <dbReference type="ARBA" id="ARBA00004251"/>
    </source>
</evidence>
<evidence type="ECO:0000256" key="8">
    <source>
        <dbReference type="ARBA" id="ARBA00022989"/>
    </source>
</evidence>
<comment type="similarity">
    <text evidence="2">Belongs to the RLP family.</text>
</comment>
<dbReference type="SUPFAM" id="SSF52058">
    <property type="entry name" value="L domain-like"/>
    <property type="match status" value="1"/>
</dbReference>
<dbReference type="Pfam" id="PF13855">
    <property type="entry name" value="LRR_8"/>
    <property type="match status" value="2"/>
</dbReference>
<keyword evidence="4" id="KW-0433">Leucine-rich repeat</keyword>
<comment type="caution">
    <text evidence="12">The sequence shown here is derived from an EMBL/GenBank/DDBJ whole genome shotgun (WGS) entry which is preliminary data.</text>
</comment>
<dbReference type="Gene3D" id="3.80.10.10">
    <property type="entry name" value="Ribonuclease Inhibitor"/>
    <property type="match status" value="3"/>
</dbReference>
<dbReference type="PANTHER" id="PTHR48063">
    <property type="entry name" value="LRR RECEPTOR-LIKE KINASE"/>
    <property type="match status" value="1"/>
</dbReference>
<evidence type="ECO:0000313" key="12">
    <source>
        <dbReference type="EMBL" id="KAH0782992.1"/>
    </source>
</evidence>
<dbReference type="InterPro" id="IPR046956">
    <property type="entry name" value="RLP23-like"/>
</dbReference>
<keyword evidence="10" id="KW-0325">Glycoprotein</keyword>
<evidence type="ECO:0000313" key="13">
    <source>
        <dbReference type="Proteomes" id="UP000826656"/>
    </source>
</evidence>
<keyword evidence="8 11" id="KW-1133">Transmembrane helix</keyword>
<accession>A0ABQ7WQI7</accession>
<evidence type="ECO:0000256" key="3">
    <source>
        <dbReference type="ARBA" id="ARBA00022475"/>
    </source>
</evidence>
<evidence type="ECO:0000256" key="11">
    <source>
        <dbReference type="SAM" id="Phobius"/>
    </source>
</evidence>
<dbReference type="SUPFAM" id="SSF52047">
    <property type="entry name" value="RNI-like"/>
    <property type="match status" value="1"/>
</dbReference>
<evidence type="ECO:0000256" key="5">
    <source>
        <dbReference type="ARBA" id="ARBA00022692"/>
    </source>
</evidence>
<gene>
    <name evidence="12" type="ORF">KY290_002590</name>
</gene>
<sequence length="637" mass="71561">MTSLSYLSLSQNKFVNSELPKWLSNATTIETLYMVYSNIQGPISNVEWGKLCNLQKQNKLNGDISRVVEGLSNCSNPTIEVLSLGENVLTGELPNSLGHLKNLRILSISFNMISQLSRLEILYLGENQLKGALPESIFNFSELTELRLTTNALEGNLSQNHFGRLHQLKVLSLSCGRSFSVNLSNEWVHPFRLYAIELRSCSLGPKLPTWLKIQKQLQWVILTNGSISEPMPPWLWMMCSQFHLLDLSDNQIGGSLPRIVNFPSTYQIWTVGFYFSYYYGVVVDLSSNHFHGSLPLWPTVTHLNLANNWFSGYIPLNIGHVMTKLQVLDLSGNTFIGTIPYSITRVKQLLRLDLSDNHLSGKIPDWWYDLQQLQVIDLSGNNLSGTIPPSVCSPLSLFWLRLCRNNLSGGLPKSLRNCNSLLALDIGENKITGTIPEWFGESLLSLQKLRMTGNMIHGRIPPQLCQLSNLQILHLSHNNLTGRIPEDIGSMQQLETLDLSSNHLSGPIPLSMASIISLSYLNLSHNNLHGPIPSTNQFGTFTDPSCFEGNPELCGKPLTTNCSLPRKREIEEDDEARLCFFVSAGVGFIAMFLATFISLTIKKSWGYCCFHFMEEVGERIIRCCMGFMNRILSITRN</sequence>
<evidence type="ECO:0000256" key="2">
    <source>
        <dbReference type="ARBA" id="ARBA00009592"/>
    </source>
</evidence>
<keyword evidence="13" id="KW-1185">Reference proteome</keyword>
<keyword evidence="5 11" id="KW-0812">Transmembrane</keyword>
<keyword evidence="3" id="KW-1003">Cell membrane</keyword>
<keyword evidence="9 11" id="KW-0472">Membrane</keyword>
<dbReference type="PROSITE" id="PS51450">
    <property type="entry name" value="LRR"/>
    <property type="match status" value="2"/>
</dbReference>
<evidence type="ECO:0000256" key="4">
    <source>
        <dbReference type="ARBA" id="ARBA00022614"/>
    </source>
</evidence>
<dbReference type="PANTHER" id="PTHR48063:SF90">
    <property type="entry name" value="OS11G0565920 PROTEIN"/>
    <property type="match status" value="1"/>
</dbReference>
<organism evidence="12 13">
    <name type="scientific">Solanum tuberosum</name>
    <name type="common">Potato</name>
    <dbReference type="NCBI Taxonomy" id="4113"/>
    <lineage>
        <taxon>Eukaryota</taxon>
        <taxon>Viridiplantae</taxon>
        <taxon>Streptophyta</taxon>
        <taxon>Embryophyta</taxon>
        <taxon>Tracheophyta</taxon>
        <taxon>Spermatophyta</taxon>
        <taxon>Magnoliopsida</taxon>
        <taxon>eudicotyledons</taxon>
        <taxon>Gunneridae</taxon>
        <taxon>Pentapetalae</taxon>
        <taxon>asterids</taxon>
        <taxon>lamiids</taxon>
        <taxon>Solanales</taxon>
        <taxon>Solanaceae</taxon>
        <taxon>Solanoideae</taxon>
        <taxon>Solaneae</taxon>
        <taxon>Solanum</taxon>
    </lineage>
</organism>
<dbReference type="InterPro" id="IPR001611">
    <property type="entry name" value="Leu-rich_rpt"/>
</dbReference>
<evidence type="ECO:0000256" key="10">
    <source>
        <dbReference type="ARBA" id="ARBA00023180"/>
    </source>
</evidence>
<evidence type="ECO:0000256" key="9">
    <source>
        <dbReference type="ARBA" id="ARBA00023136"/>
    </source>
</evidence>
<proteinExistence type="inferred from homology"/>
<keyword evidence="7" id="KW-0677">Repeat</keyword>
<protein>
    <submittedName>
        <fullName evidence="12">Uncharacterized protein</fullName>
    </submittedName>
</protein>
<feature type="transmembrane region" description="Helical" evidence="11">
    <location>
        <begin position="580"/>
        <end position="601"/>
    </location>
</feature>
<keyword evidence="6" id="KW-0732">Signal</keyword>
<reference evidence="12 13" key="1">
    <citation type="journal article" date="2021" name="bioRxiv">
        <title>Chromosome-scale and haplotype-resolved genome assembly of a tetraploid potato cultivar.</title>
        <authorList>
            <person name="Sun H."/>
            <person name="Jiao W.-B."/>
            <person name="Krause K."/>
            <person name="Campoy J.A."/>
            <person name="Goel M."/>
            <person name="Folz-Donahue K."/>
            <person name="Kukat C."/>
            <person name="Huettel B."/>
            <person name="Schneeberger K."/>
        </authorList>
    </citation>
    <scope>NUCLEOTIDE SEQUENCE [LARGE SCALE GENOMIC DNA]</scope>
    <source>
        <strain evidence="12">SolTubOtavaFocal</strain>
        <tissue evidence="12">Leaves</tissue>
    </source>
</reference>
<dbReference type="InterPro" id="IPR003591">
    <property type="entry name" value="Leu-rich_rpt_typical-subtyp"/>
</dbReference>
<name>A0ABQ7WQI7_SOLTU</name>
<comment type="subcellular location">
    <subcellularLocation>
        <location evidence="1">Cell membrane</location>
        <topology evidence="1">Single-pass type I membrane protein</topology>
    </subcellularLocation>
</comment>
<dbReference type="EMBL" id="JAIVGD010000001">
    <property type="protein sequence ID" value="KAH0782992.1"/>
    <property type="molecule type" value="Genomic_DNA"/>
</dbReference>
<dbReference type="SMART" id="SM00369">
    <property type="entry name" value="LRR_TYP"/>
    <property type="match status" value="5"/>
</dbReference>
<evidence type="ECO:0000256" key="6">
    <source>
        <dbReference type="ARBA" id="ARBA00022729"/>
    </source>
</evidence>
<dbReference type="InterPro" id="IPR032675">
    <property type="entry name" value="LRR_dom_sf"/>
</dbReference>
<evidence type="ECO:0000256" key="7">
    <source>
        <dbReference type="ARBA" id="ARBA00022737"/>
    </source>
</evidence>
<dbReference type="Proteomes" id="UP000826656">
    <property type="component" value="Unassembled WGS sequence"/>
</dbReference>
<dbReference type="Pfam" id="PF00560">
    <property type="entry name" value="LRR_1"/>
    <property type="match status" value="5"/>
</dbReference>